<dbReference type="Proteomes" id="UP000319342">
    <property type="component" value="Chromosome"/>
</dbReference>
<dbReference type="GO" id="GO:0003723">
    <property type="term" value="F:RNA binding"/>
    <property type="evidence" value="ECO:0007669"/>
    <property type="project" value="UniProtKB-UniRule"/>
</dbReference>
<feature type="compositionally biased region" description="Basic and acidic residues" evidence="4">
    <location>
        <begin position="134"/>
        <end position="149"/>
    </location>
</feature>
<dbReference type="PROSITE" id="PS01317">
    <property type="entry name" value="SSRP"/>
    <property type="match status" value="1"/>
</dbReference>
<dbReference type="GO" id="GO:0005829">
    <property type="term" value="C:cytosol"/>
    <property type="evidence" value="ECO:0007669"/>
    <property type="project" value="TreeGrafter"/>
</dbReference>
<dbReference type="InterPro" id="IPR000037">
    <property type="entry name" value="SsrA-bd_prot"/>
</dbReference>
<feature type="region of interest" description="Disordered" evidence="4">
    <location>
        <begin position="130"/>
        <end position="156"/>
    </location>
</feature>
<dbReference type="InterPro" id="IPR020081">
    <property type="entry name" value="SsrA-bd_prot_CS"/>
</dbReference>
<dbReference type="AlphaFoldDB" id="A0A518D0M0"/>
<dbReference type="OrthoDB" id="9805462at2"/>
<evidence type="ECO:0000256" key="3">
    <source>
        <dbReference type="HAMAP-Rule" id="MF_00023"/>
    </source>
</evidence>
<reference evidence="5 6" key="1">
    <citation type="submission" date="2019-02" db="EMBL/GenBank/DDBJ databases">
        <title>Deep-cultivation of Planctomycetes and their phenomic and genomic characterization uncovers novel biology.</title>
        <authorList>
            <person name="Wiegand S."/>
            <person name="Jogler M."/>
            <person name="Boedeker C."/>
            <person name="Pinto D."/>
            <person name="Vollmers J."/>
            <person name="Rivas-Marin E."/>
            <person name="Kohn T."/>
            <person name="Peeters S.H."/>
            <person name="Heuer A."/>
            <person name="Rast P."/>
            <person name="Oberbeckmann S."/>
            <person name="Bunk B."/>
            <person name="Jeske O."/>
            <person name="Meyerdierks A."/>
            <person name="Storesund J.E."/>
            <person name="Kallscheuer N."/>
            <person name="Luecker S."/>
            <person name="Lage O.M."/>
            <person name="Pohl T."/>
            <person name="Merkel B.J."/>
            <person name="Hornburger P."/>
            <person name="Mueller R.-W."/>
            <person name="Bruemmer F."/>
            <person name="Labrenz M."/>
            <person name="Spormann A.M."/>
            <person name="Op den Camp H."/>
            <person name="Overmann J."/>
            <person name="Amann R."/>
            <person name="Jetten M.S.M."/>
            <person name="Mascher T."/>
            <person name="Medema M.H."/>
            <person name="Devos D.P."/>
            <person name="Kaster A.-K."/>
            <person name="Ovreas L."/>
            <person name="Rohde M."/>
            <person name="Galperin M.Y."/>
            <person name="Jogler C."/>
        </authorList>
    </citation>
    <scope>NUCLEOTIDE SEQUENCE [LARGE SCALE GENOMIC DNA]</scope>
    <source>
        <strain evidence="5 6">Pla163</strain>
    </source>
</reference>
<dbReference type="NCBIfam" id="NF003843">
    <property type="entry name" value="PRK05422.1"/>
    <property type="match status" value="1"/>
</dbReference>
<organism evidence="5 6">
    <name type="scientific">Rohdeia mirabilis</name>
    <dbReference type="NCBI Taxonomy" id="2528008"/>
    <lineage>
        <taxon>Bacteria</taxon>
        <taxon>Pseudomonadati</taxon>
        <taxon>Planctomycetota</taxon>
        <taxon>Planctomycetia</taxon>
        <taxon>Planctomycetia incertae sedis</taxon>
        <taxon>Rohdeia</taxon>
    </lineage>
</organism>
<dbReference type="NCBIfam" id="TIGR00086">
    <property type="entry name" value="smpB"/>
    <property type="match status" value="1"/>
</dbReference>
<comment type="similarity">
    <text evidence="3">Belongs to the SmpB family.</text>
</comment>
<name>A0A518D0M0_9BACT</name>
<dbReference type="PANTHER" id="PTHR30308">
    <property type="entry name" value="TMRNA-BINDING COMPONENT OF TRANS-TRANSLATION TAGGING COMPLEX"/>
    <property type="match status" value="1"/>
</dbReference>
<dbReference type="InterPro" id="IPR023620">
    <property type="entry name" value="SmpB"/>
</dbReference>
<evidence type="ECO:0000256" key="4">
    <source>
        <dbReference type="SAM" id="MobiDB-lite"/>
    </source>
</evidence>
<sequence>MARDSEEIRVVASNRRARHDYLILEEFEAGLVLVGSEVKSLRGGKASIQEAYALVRGEEALLIGAHIPEYPWAHQHNHEPTRSRRLLLHAKQIAKIGKAVREKGVTLVPLALYFKGHLVKCSLALVKGKKTHDKRQAEREREDRREMRRAATRRTT</sequence>
<evidence type="ECO:0000313" key="5">
    <source>
        <dbReference type="EMBL" id="QDU85023.1"/>
    </source>
</evidence>
<dbReference type="SUPFAM" id="SSF74982">
    <property type="entry name" value="Small protein B (SmpB)"/>
    <property type="match status" value="1"/>
</dbReference>
<dbReference type="CDD" id="cd09294">
    <property type="entry name" value="SmpB"/>
    <property type="match status" value="1"/>
</dbReference>
<keyword evidence="6" id="KW-1185">Reference proteome</keyword>
<proteinExistence type="inferred from homology"/>
<keyword evidence="1 3" id="KW-0963">Cytoplasm</keyword>
<dbReference type="Pfam" id="PF01668">
    <property type="entry name" value="SmpB"/>
    <property type="match status" value="1"/>
</dbReference>
<dbReference type="GO" id="GO:0070930">
    <property type="term" value="P:trans-translation-dependent protein tagging"/>
    <property type="evidence" value="ECO:0007669"/>
    <property type="project" value="TreeGrafter"/>
</dbReference>
<protein>
    <recommendedName>
        <fullName evidence="3">SsrA-binding protein</fullName>
    </recommendedName>
    <alternativeName>
        <fullName evidence="3">Small protein B</fullName>
    </alternativeName>
</protein>
<evidence type="ECO:0000313" key="6">
    <source>
        <dbReference type="Proteomes" id="UP000319342"/>
    </source>
</evidence>
<dbReference type="PANTHER" id="PTHR30308:SF2">
    <property type="entry name" value="SSRA-BINDING PROTEIN"/>
    <property type="match status" value="1"/>
</dbReference>
<dbReference type="RefSeq" id="WP_145187606.1">
    <property type="nucleotide sequence ID" value="NZ_CP036290.1"/>
</dbReference>
<dbReference type="HAMAP" id="MF_00023">
    <property type="entry name" value="SmpB"/>
    <property type="match status" value="1"/>
</dbReference>
<dbReference type="GO" id="GO:0070929">
    <property type="term" value="P:trans-translation"/>
    <property type="evidence" value="ECO:0007669"/>
    <property type="project" value="UniProtKB-UniRule"/>
</dbReference>
<accession>A0A518D0M0</accession>
<comment type="function">
    <text evidence="3">Required for rescue of stalled ribosomes mediated by trans-translation. Binds to transfer-messenger RNA (tmRNA), required for stable association of tmRNA with ribosomes. tmRNA and SmpB together mimic tRNA shape, replacing the anticodon stem-loop with SmpB. tmRNA is encoded by the ssrA gene; the 2 termini fold to resemble tRNA(Ala) and it encodes a 'tag peptide', a short internal open reading frame. During trans-translation Ala-aminoacylated tmRNA acts like a tRNA, entering the A-site of stalled ribosomes, displacing the stalled mRNA. The ribosome then switches to translate the ORF on the tmRNA; the nascent peptide is terminated with the 'tag peptide' encoded by the tmRNA and targeted for degradation. The ribosome is freed to recommence translation, which seems to be the essential function of trans-translation.</text>
</comment>
<comment type="subcellular location">
    <subcellularLocation>
        <location evidence="3">Cytoplasm</location>
    </subcellularLocation>
    <text evidence="3">The tmRNA-SmpB complex associates with stalled 70S ribosomes.</text>
</comment>
<gene>
    <name evidence="3 5" type="primary">smpB</name>
    <name evidence="5" type="ORF">Pla163_21450</name>
</gene>
<dbReference type="Gene3D" id="2.40.280.10">
    <property type="match status" value="1"/>
</dbReference>
<keyword evidence="2 3" id="KW-0694">RNA-binding</keyword>
<evidence type="ECO:0000256" key="1">
    <source>
        <dbReference type="ARBA" id="ARBA00022490"/>
    </source>
</evidence>
<evidence type="ECO:0000256" key="2">
    <source>
        <dbReference type="ARBA" id="ARBA00022884"/>
    </source>
</evidence>
<dbReference type="EMBL" id="CP036290">
    <property type="protein sequence ID" value="QDU85023.1"/>
    <property type="molecule type" value="Genomic_DNA"/>
</dbReference>